<dbReference type="InterPro" id="IPR011004">
    <property type="entry name" value="Trimer_LpxA-like_sf"/>
</dbReference>
<sequence length="350" mass="35806">MTDPVFFAPSRRYSTAEIATLTGAELLDPAQADVIVTDIASVTVGGEGMLVYVDGKRNAGLLEGRVAAAILCTADVVKSVPPGIAILVTPKPQLAFAQIGRLLHPNAAIPRSLTGETGVSERAHVSKDARIEPGAIIEAGAAVGPGASVGRGTIIAPNAVIGAGAQVGRDCFIGPGANIQYALVGNRVIVHGGAQVGQDGFGFVGGARGPERIPQIGRVIIQDDVEIGANTTVDRGAMADTIIGEGTKIDNLVQIAHNVRIGRGCVIAGHCGLSGSVTLGDFVMLGGRVGIADHISIGSFAQIAASSGLMHDVPQGERWAGSPARPMRDFFREVAAIRGLTKPRKGDDNG</sequence>
<dbReference type="Pfam" id="PF04613">
    <property type="entry name" value="LpxD"/>
    <property type="match status" value="1"/>
</dbReference>
<dbReference type="GO" id="GO:0009245">
    <property type="term" value="P:lipid A biosynthetic process"/>
    <property type="evidence" value="ECO:0007669"/>
    <property type="project" value="UniProtKB-UniRule"/>
</dbReference>
<organism evidence="9 10">
    <name type="scientific">Neomesorhizobium albiziae</name>
    <dbReference type="NCBI Taxonomy" id="335020"/>
    <lineage>
        <taxon>Bacteria</taxon>
        <taxon>Pseudomonadati</taxon>
        <taxon>Pseudomonadota</taxon>
        <taxon>Alphaproteobacteria</taxon>
        <taxon>Hyphomicrobiales</taxon>
        <taxon>Phyllobacteriaceae</taxon>
        <taxon>Neomesorhizobium</taxon>
    </lineage>
</organism>
<keyword evidence="4 7" id="KW-0677">Repeat</keyword>
<dbReference type="GO" id="GO:0016020">
    <property type="term" value="C:membrane"/>
    <property type="evidence" value="ECO:0007669"/>
    <property type="project" value="GOC"/>
</dbReference>
<dbReference type="Gene3D" id="3.40.1390.10">
    <property type="entry name" value="MurE/MurF, N-terminal domain"/>
    <property type="match status" value="1"/>
</dbReference>
<keyword evidence="3 7" id="KW-0808">Transferase</keyword>
<evidence type="ECO:0000313" key="10">
    <source>
        <dbReference type="Proteomes" id="UP000323300"/>
    </source>
</evidence>
<feature type="active site" description="Proton acceptor" evidence="7">
    <location>
        <position position="257"/>
    </location>
</feature>
<dbReference type="PANTHER" id="PTHR43378:SF2">
    <property type="entry name" value="UDP-3-O-ACYLGLUCOSAMINE N-ACYLTRANSFERASE 1, MITOCHONDRIAL-RELATED"/>
    <property type="match status" value="1"/>
</dbReference>
<dbReference type="PANTHER" id="PTHR43378">
    <property type="entry name" value="UDP-3-O-ACYLGLUCOSAMINE N-ACYLTRANSFERASE"/>
    <property type="match status" value="1"/>
</dbReference>
<comment type="catalytic activity">
    <reaction evidence="7">
        <text>a UDP-3-O-[(3R)-3-hydroxyacyl]-alpha-D-glucosamine + a (3R)-hydroxyacyl-[ACP] = a UDP-2-N,3-O-bis[(3R)-3-hydroxyacyl]-alpha-D-glucosamine + holo-[ACP] + H(+)</text>
        <dbReference type="Rhea" id="RHEA:53836"/>
        <dbReference type="Rhea" id="RHEA-COMP:9685"/>
        <dbReference type="Rhea" id="RHEA-COMP:9945"/>
        <dbReference type="ChEBI" id="CHEBI:15378"/>
        <dbReference type="ChEBI" id="CHEBI:64479"/>
        <dbReference type="ChEBI" id="CHEBI:78827"/>
        <dbReference type="ChEBI" id="CHEBI:137740"/>
        <dbReference type="ChEBI" id="CHEBI:137748"/>
        <dbReference type="EC" id="2.3.1.191"/>
    </reaction>
</comment>
<keyword evidence="2 7" id="KW-0441">Lipid A biosynthesis</keyword>
<proteinExistence type="inferred from homology"/>
<protein>
    <recommendedName>
        <fullName evidence="7">UDP-3-O-acylglucosamine N-acyltransferase</fullName>
        <ecNumber evidence="7">2.3.1.191</ecNumber>
    </recommendedName>
</protein>
<dbReference type="Pfam" id="PF00132">
    <property type="entry name" value="Hexapep"/>
    <property type="match status" value="2"/>
</dbReference>
<reference evidence="9 10" key="1">
    <citation type="submission" date="2016-10" db="EMBL/GenBank/DDBJ databases">
        <authorList>
            <person name="Varghese N."/>
            <person name="Submissions S."/>
        </authorList>
    </citation>
    <scope>NUCLEOTIDE SEQUENCE [LARGE SCALE GENOMIC DNA]</scope>
    <source>
        <strain evidence="9 10">DSM 21822</strain>
    </source>
</reference>
<dbReference type="InterPro" id="IPR007691">
    <property type="entry name" value="LpxD"/>
</dbReference>
<keyword evidence="5 7" id="KW-0443">Lipid metabolism</keyword>
<name>A0A1I4DV64_9HYPH</name>
<gene>
    <name evidence="7" type="primary">lpxD</name>
    <name evidence="9" type="ORF">SAMN04488498_11929</name>
</gene>
<dbReference type="AlphaFoldDB" id="A0A1I4DV64"/>
<dbReference type="EC" id="2.3.1.191" evidence="7"/>
<dbReference type="Gene3D" id="2.160.10.10">
    <property type="entry name" value="Hexapeptide repeat proteins"/>
    <property type="match status" value="1"/>
</dbReference>
<keyword evidence="1 7" id="KW-0444">Lipid biosynthesis</keyword>
<accession>A0A1I4DV64</accession>
<evidence type="ECO:0000256" key="5">
    <source>
        <dbReference type="ARBA" id="ARBA00023098"/>
    </source>
</evidence>
<evidence type="ECO:0000259" key="8">
    <source>
        <dbReference type="Pfam" id="PF04613"/>
    </source>
</evidence>
<comment type="subunit">
    <text evidence="7">Homotrimer.</text>
</comment>
<dbReference type="InterPro" id="IPR018357">
    <property type="entry name" value="Hexapep_transf_CS"/>
</dbReference>
<dbReference type="UniPathway" id="UPA00973"/>
<dbReference type="EMBL" id="FOSL01000019">
    <property type="protein sequence ID" value="SFK95811.1"/>
    <property type="molecule type" value="Genomic_DNA"/>
</dbReference>
<comment type="similarity">
    <text evidence="7">Belongs to the transferase hexapeptide repeat family. LpxD subfamily.</text>
</comment>
<dbReference type="OrthoDB" id="9784739at2"/>
<dbReference type="PROSITE" id="PS00101">
    <property type="entry name" value="HEXAPEP_TRANSFERASES"/>
    <property type="match status" value="1"/>
</dbReference>
<comment type="function">
    <text evidence="7">Catalyzes the N-acylation of UDP-3-O-acylglucosamine using 3-hydroxyacyl-ACP as the acyl donor. Is involved in the biosynthesis of lipid A, a phosphorylated glycolipid that anchors the lipopolysaccharide to the outer membrane of the cell.</text>
</comment>
<evidence type="ECO:0000256" key="6">
    <source>
        <dbReference type="ARBA" id="ARBA00023315"/>
    </source>
</evidence>
<evidence type="ECO:0000256" key="7">
    <source>
        <dbReference type="HAMAP-Rule" id="MF_00523"/>
    </source>
</evidence>
<dbReference type="NCBIfam" id="TIGR01853">
    <property type="entry name" value="lipid_A_lpxD"/>
    <property type="match status" value="1"/>
</dbReference>
<keyword evidence="10" id="KW-1185">Reference proteome</keyword>
<evidence type="ECO:0000313" key="9">
    <source>
        <dbReference type="EMBL" id="SFK95811.1"/>
    </source>
</evidence>
<dbReference type="SUPFAM" id="SSF51161">
    <property type="entry name" value="Trimeric LpxA-like enzymes"/>
    <property type="match status" value="1"/>
</dbReference>
<evidence type="ECO:0000256" key="4">
    <source>
        <dbReference type="ARBA" id="ARBA00022737"/>
    </source>
</evidence>
<evidence type="ECO:0000256" key="1">
    <source>
        <dbReference type="ARBA" id="ARBA00022516"/>
    </source>
</evidence>
<dbReference type="InterPro" id="IPR001451">
    <property type="entry name" value="Hexapep"/>
</dbReference>
<keyword evidence="6 7" id="KW-0012">Acyltransferase</keyword>
<comment type="pathway">
    <text evidence="7">Bacterial outer membrane biogenesis; LPS lipid A biosynthesis.</text>
</comment>
<dbReference type="HAMAP" id="MF_00523">
    <property type="entry name" value="LpxD"/>
    <property type="match status" value="1"/>
</dbReference>
<evidence type="ECO:0000256" key="2">
    <source>
        <dbReference type="ARBA" id="ARBA00022556"/>
    </source>
</evidence>
<dbReference type="Proteomes" id="UP000323300">
    <property type="component" value="Unassembled WGS sequence"/>
</dbReference>
<dbReference type="GO" id="GO:0016410">
    <property type="term" value="F:N-acyltransferase activity"/>
    <property type="evidence" value="ECO:0007669"/>
    <property type="project" value="InterPro"/>
</dbReference>
<dbReference type="RefSeq" id="WP_149762671.1">
    <property type="nucleotide sequence ID" value="NZ_BSPE01000062.1"/>
</dbReference>
<dbReference type="InterPro" id="IPR020573">
    <property type="entry name" value="UDP_GlcNAc_AcTrfase_non-rep"/>
</dbReference>
<dbReference type="NCBIfam" id="NF002060">
    <property type="entry name" value="PRK00892.1"/>
    <property type="match status" value="1"/>
</dbReference>
<evidence type="ECO:0000256" key="3">
    <source>
        <dbReference type="ARBA" id="ARBA00022679"/>
    </source>
</evidence>
<dbReference type="CDD" id="cd03352">
    <property type="entry name" value="LbH_LpxD"/>
    <property type="match status" value="1"/>
</dbReference>
<feature type="domain" description="UDP-3-O-[3-hydroxymyristoyl] glucosamine N-acyltransferase non-repeat region" evidence="8">
    <location>
        <begin position="33"/>
        <end position="101"/>
    </location>
</feature>
<dbReference type="GO" id="GO:0103118">
    <property type="term" value="F:UDP-3-O-[(3R)-3-hydroxyacyl]-glucosamine N-acyltransferase activity"/>
    <property type="evidence" value="ECO:0007669"/>
    <property type="project" value="UniProtKB-EC"/>
</dbReference>